<feature type="compositionally biased region" description="Acidic residues" evidence="1">
    <location>
        <begin position="1232"/>
        <end position="1242"/>
    </location>
</feature>
<feature type="region of interest" description="Disordered" evidence="1">
    <location>
        <begin position="1008"/>
        <end position="1081"/>
    </location>
</feature>
<dbReference type="Proteomes" id="UP001642502">
    <property type="component" value="Unassembled WGS sequence"/>
</dbReference>
<feature type="compositionally biased region" description="Low complexity" evidence="1">
    <location>
        <begin position="560"/>
        <end position="569"/>
    </location>
</feature>
<sequence length="1322" mass="143829">MAATFFDAGTVNAELSSAKDKVNLAATPSFIFDIYDDGVAAQMTDAQPAPLIPSQQPQPQPQLRQLQQSPYSPTLSTPALPRGPCNYVDLSHGANTVQCGCRRFWSRSNSFLNTPAAPSFGALPAARDVNSSHAESSAGHAGWCMCSHHACFHDVGSNISSEQTSLNTSFFTTGIAHAQAPKHRLESSLLPQPPSRLSPNQSSGLHRAPLGPVQVPQEGQQEMDCDELALPEISFGFPSHAPAHLDTSFVAMLRDAARESRDITMATAEAVAPEDEVPTEDEEAVADVAVITPTLPPPPSVLPPGMGPPPDHLIPDTLSWGACGMPGHGETSTSLAGSINVSHSHPRPHLPQQAPPSIATTTSFTSQSRYMRPFAGRGLQTLTQVKPGPASTVSGPFLRASQEQNAAAASVRPLGLGTNATVTQPCMNNLRRHEDLSFCASTTSISASIYATQAHEDCVERYDQMDMRVTELESRLGEVERCQTNIDNDTTTVTAGSFASASASEASSSRIVNATCRTPKVAPTADPFMLKVVFLPFPLKGIWVEAGQFGPTEAVASAAAAQRSQRSASTGDTDGEDEWKQKTGRSAAPRLLPRACVPDRDIHCRLRSRGLVQAVSVHGPDAHSLHMAMVAAFSSLLRIMSSNNTSAVNVGRRRSSSTSLVQQFLGLQQPWVPLRKVHKDSRLRLLKCSEMLTPALWDVNFMKAGVIMKAAGLHRLFVTQPGAYLQNRNAYTHGWSWQRLRELPQAHAELENGARDADESFWAWNSRLDEPPEASASDFTSFASPSPLLAVGNLQTLPSLGRENSSARRTQLVRDTYPLTSVAAATAERASSPAVPTHRSHLASIRTSASSDQFFTAAQSPMQQHLPQQALPRTVAGQALRTASISPRQSMSSPLASRPVAPLIRTTSMPPPQMANTMTRGATPGTASGRRIHSTGSDFVPAPAASTRPLSAGVNKNRRRRSTRSPNMGGIWLRNTPRPSRSRSGTPALSAPLTARMVAAEEQRLQEHAVHNQNQTAPQRVRGTTPFAYATPFSTGTGHIPSISASSKASGSSGLERQRQERRARQGHRKQQLQYRRNSRYGSRGPIAAVLIHTNDGPRNIDTGDMFMFGDGIEYFDGDDESDESDNFDFSMSQDEDDDDDDDDINDIEVYEDEQDMLGLGSRNDHLSSHARLDYESGRQLLPKDRPQQGIEFDGEFEREGDEGDGEDSNNFTGHYFGGQQYNSMQNRHDELDEEMSDDENMDPLPVSLHGNQNNEYGLQPLRQSPMQQQDGEEHHSDQSSQPSEYTSKRGPWQWRPAERKRTKDEDDFGFKIHEDGDASDL</sequence>
<feature type="region of interest" description="Disordered" evidence="1">
    <location>
        <begin position="182"/>
        <end position="222"/>
    </location>
</feature>
<comment type="caution">
    <text evidence="2">The sequence shown here is derived from an EMBL/GenBank/DDBJ whole genome shotgun (WGS) entry which is preliminary data.</text>
</comment>
<feature type="region of interest" description="Disordered" evidence="1">
    <location>
        <begin position="49"/>
        <end position="76"/>
    </location>
</feature>
<feature type="compositionally biased region" description="Polar residues" evidence="1">
    <location>
        <begin position="977"/>
        <end position="987"/>
    </location>
</feature>
<proteinExistence type="predicted"/>
<evidence type="ECO:0000256" key="1">
    <source>
        <dbReference type="SAM" id="MobiDB-lite"/>
    </source>
</evidence>
<feature type="compositionally biased region" description="Acidic residues" evidence="1">
    <location>
        <begin position="1197"/>
        <end position="1208"/>
    </location>
</feature>
<feature type="region of interest" description="Disordered" evidence="1">
    <location>
        <begin position="560"/>
        <end position="585"/>
    </location>
</feature>
<accession>A0ABP0DUB3</accession>
<feature type="compositionally biased region" description="Low complexity" evidence="1">
    <location>
        <begin position="49"/>
        <end position="73"/>
    </location>
</feature>
<keyword evidence="3" id="KW-1185">Reference proteome</keyword>
<name>A0ABP0DUB3_9PEZI</name>
<gene>
    <name evidence="2" type="ORF">SEPCBS119000_004146</name>
</gene>
<feature type="region of interest" description="Disordered" evidence="1">
    <location>
        <begin position="1197"/>
        <end position="1322"/>
    </location>
</feature>
<feature type="region of interest" description="Disordered" evidence="1">
    <location>
        <begin position="883"/>
        <end position="988"/>
    </location>
</feature>
<dbReference type="EMBL" id="CAWUON010000060">
    <property type="protein sequence ID" value="CAK7270550.1"/>
    <property type="molecule type" value="Genomic_DNA"/>
</dbReference>
<feature type="compositionally biased region" description="Low complexity" evidence="1">
    <location>
        <begin position="1042"/>
        <end position="1054"/>
    </location>
</feature>
<reference evidence="2 3" key="1">
    <citation type="submission" date="2024-01" db="EMBL/GenBank/DDBJ databases">
        <authorList>
            <person name="Allen C."/>
            <person name="Tagirdzhanova G."/>
        </authorList>
    </citation>
    <scope>NUCLEOTIDE SEQUENCE [LARGE SCALE GENOMIC DNA]</scope>
    <source>
        <strain evidence="2 3">CBS 119000</strain>
    </source>
</reference>
<feature type="compositionally biased region" description="Polar residues" evidence="1">
    <location>
        <begin position="1250"/>
        <end position="1270"/>
    </location>
</feature>
<feature type="compositionally biased region" description="Polar residues" evidence="1">
    <location>
        <begin position="883"/>
        <end position="895"/>
    </location>
</feature>
<evidence type="ECO:0000313" key="2">
    <source>
        <dbReference type="EMBL" id="CAK7270550.1"/>
    </source>
</evidence>
<feature type="region of interest" description="Disordered" evidence="1">
    <location>
        <begin position="1112"/>
        <end position="1145"/>
    </location>
</feature>
<evidence type="ECO:0000313" key="3">
    <source>
        <dbReference type="Proteomes" id="UP001642502"/>
    </source>
</evidence>
<feature type="compositionally biased region" description="Acidic residues" evidence="1">
    <location>
        <begin position="1114"/>
        <end position="1127"/>
    </location>
</feature>
<feature type="compositionally biased region" description="Acidic residues" evidence="1">
    <location>
        <begin position="1134"/>
        <end position="1145"/>
    </location>
</feature>
<organism evidence="2 3">
    <name type="scientific">Sporothrix epigloea</name>
    <dbReference type="NCBI Taxonomy" id="1892477"/>
    <lineage>
        <taxon>Eukaryota</taxon>
        <taxon>Fungi</taxon>
        <taxon>Dikarya</taxon>
        <taxon>Ascomycota</taxon>
        <taxon>Pezizomycotina</taxon>
        <taxon>Sordariomycetes</taxon>
        <taxon>Sordariomycetidae</taxon>
        <taxon>Ophiostomatales</taxon>
        <taxon>Ophiostomataceae</taxon>
        <taxon>Sporothrix</taxon>
    </lineage>
</organism>
<feature type="region of interest" description="Disordered" evidence="1">
    <location>
        <begin position="339"/>
        <end position="360"/>
    </location>
</feature>
<feature type="compositionally biased region" description="Basic and acidic residues" evidence="1">
    <location>
        <begin position="1297"/>
        <end position="1322"/>
    </location>
</feature>
<protein>
    <submittedName>
        <fullName evidence="2">Uncharacterized protein</fullName>
    </submittedName>
</protein>